<evidence type="ECO:0000313" key="3">
    <source>
        <dbReference type="Proteomes" id="UP001328107"/>
    </source>
</evidence>
<keyword evidence="1" id="KW-0812">Transmembrane</keyword>
<reference evidence="3" key="1">
    <citation type="submission" date="2022-10" db="EMBL/GenBank/DDBJ databases">
        <title>Genome assembly of Pristionchus species.</title>
        <authorList>
            <person name="Yoshida K."/>
            <person name="Sommer R.J."/>
        </authorList>
    </citation>
    <scope>NUCLEOTIDE SEQUENCE [LARGE SCALE GENOMIC DNA]</scope>
    <source>
        <strain evidence="3">RS5460</strain>
    </source>
</reference>
<keyword evidence="1" id="KW-1133">Transmembrane helix</keyword>
<dbReference type="EMBL" id="BTRK01000005">
    <property type="protein sequence ID" value="GMR52326.1"/>
    <property type="molecule type" value="Genomic_DNA"/>
</dbReference>
<dbReference type="Proteomes" id="UP001328107">
    <property type="component" value="Unassembled WGS sequence"/>
</dbReference>
<feature type="non-terminal residue" evidence="2">
    <location>
        <position position="139"/>
    </location>
</feature>
<evidence type="ECO:0000256" key="1">
    <source>
        <dbReference type="SAM" id="Phobius"/>
    </source>
</evidence>
<protein>
    <submittedName>
        <fullName evidence="2">Uncharacterized protein</fullName>
    </submittedName>
</protein>
<gene>
    <name evidence="2" type="ORF">PMAYCL1PPCAC_22521</name>
</gene>
<sequence length="139" mass="15103">MGRVKRRVVLLLFQMMVPSNSRTAATALFKLISGIITIPAAQLIGVISDAIRGDSTTAEDKFHAYQMALLLSAAFAIANAICDVAVIFFFAGDYERAVEKDREDGVVDEKTSLIGGTKVRTESLIDAVVRSRTITMNSF</sequence>
<accession>A0AAN5CWJ1</accession>
<comment type="caution">
    <text evidence="2">The sequence shown here is derived from an EMBL/GenBank/DDBJ whole genome shotgun (WGS) entry which is preliminary data.</text>
</comment>
<keyword evidence="1" id="KW-0472">Membrane</keyword>
<proteinExistence type="predicted"/>
<keyword evidence="3" id="KW-1185">Reference proteome</keyword>
<evidence type="ECO:0000313" key="2">
    <source>
        <dbReference type="EMBL" id="GMR52326.1"/>
    </source>
</evidence>
<organism evidence="2 3">
    <name type="scientific">Pristionchus mayeri</name>
    <dbReference type="NCBI Taxonomy" id="1317129"/>
    <lineage>
        <taxon>Eukaryota</taxon>
        <taxon>Metazoa</taxon>
        <taxon>Ecdysozoa</taxon>
        <taxon>Nematoda</taxon>
        <taxon>Chromadorea</taxon>
        <taxon>Rhabditida</taxon>
        <taxon>Rhabditina</taxon>
        <taxon>Diplogasteromorpha</taxon>
        <taxon>Diplogasteroidea</taxon>
        <taxon>Neodiplogasteridae</taxon>
        <taxon>Pristionchus</taxon>
    </lineage>
</organism>
<feature type="transmembrane region" description="Helical" evidence="1">
    <location>
        <begin position="69"/>
        <end position="91"/>
    </location>
</feature>
<name>A0AAN5CWJ1_9BILA</name>
<dbReference type="AlphaFoldDB" id="A0AAN5CWJ1"/>
<feature type="transmembrane region" description="Helical" evidence="1">
    <location>
        <begin position="31"/>
        <end position="48"/>
    </location>
</feature>